<reference evidence="1 2" key="1">
    <citation type="submission" date="2022-06" db="EMBL/GenBank/DDBJ databases">
        <authorList>
            <person name="Liu G."/>
        </authorList>
    </citation>
    <scope>NUCLEOTIDE SEQUENCE [LARGE SCALE GENOMIC DNA]</scope>
    <source>
        <strain evidence="1 2">E4</strain>
    </source>
</reference>
<organism evidence="1 2">
    <name type="scientific">Qipengyuania citrea</name>
    <dbReference type="NCBI Taxonomy" id="225971"/>
    <lineage>
        <taxon>Bacteria</taxon>
        <taxon>Pseudomonadati</taxon>
        <taxon>Pseudomonadota</taxon>
        <taxon>Alphaproteobacteria</taxon>
        <taxon>Sphingomonadales</taxon>
        <taxon>Erythrobacteraceae</taxon>
        <taxon>Qipengyuania</taxon>
    </lineage>
</organism>
<dbReference type="RefSeq" id="WP_196847424.1">
    <property type="nucleotide sequence ID" value="NZ_CP098494.1"/>
</dbReference>
<protein>
    <submittedName>
        <fullName evidence="1">Uncharacterized protein</fullName>
    </submittedName>
</protein>
<dbReference type="Proteomes" id="UP001056619">
    <property type="component" value="Chromosome"/>
</dbReference>
<proteinExistence type="predicted"/>
<accession>A0ABY4U4T5</accession>
<gene>
    <name evidence="1" type="ORF">NCF85_13705</name>
</gene>
<evidence type="ECO:0000313" key="1">
    <source>
        <dbReference type="EMBL" id="USA61113.1"/>
    </source>
</evidence>
<sequence length="73" mass="8601">MKNEQSGDPATHTRHMRERFEEMRGHLRKDIERVEEPQLRAMFETAAEVIGGLHKAFSDYEKKNETAWQKGND</sequence>
<dbReference type="EMBL" id="CP098494">
    <property type="protein sequence ID" value="USA61113.1"/>
    <property type="molecule type" value="Genomic_DNA"/>
</dbReference>
<evidence type="ECO:0000313" key="2">
    <source>
        <dbReference type="Proteomes" id="UP001056619"/>
    </source>
</evidence>
<keyword evidence="2" id="KW-1185">Reference proteome</keyword>
<name>A0ABY4U4T5_9SPHN</name>